<dbReference type="Gene3D" id="3.30.2020.10">
    <property type="entry name" value="NE0471-like N-terminal domain"/>
    <property type="match status" value="1"/>
</dbReference>
<accession>A0A073CL84</accession>
<dbReference type="AlphaFoldDB" id="A0A073CL84"/>
<reference evidence="1 2" key="1">
    <citation type="journal article" date="2014" name="Appl. Environ. Microbiol.">
        <title>Elucidation of insertion elements encoded on plasmids and in vitro construction of shuttle vectors from the toxic cyanobacterium Planktothrix.</title>
        <authorList>
            <person name="Christiansen G."/>
            <person name="Goesmann A."/>
            <person name="Kurmayer R."/>
        </authorList>
    </citation>
    <scope>NUCLEOTIDE SEQUENCE [LARGE SCALE GENOMIC DNA]</scope>
    <source>
        <strain evidence="1 2">NIVA-CYA 126/8</strain>
    </source>
</reference>
<dbReference type="eggNOG" id="ENOG50330DP">
    <property type="taxonomic scope" value="Bacteria"/>
</dbReference>
<dbReference type="SUPFAM" id="SSF143880">
    <property type="entry name" value="NE0471 N-terminal domain-like"/>
    <property type="match status" value="1"/>
</dbReference>
<gene>
    <name evidence="1" type="ORF">A19Y_3736</name>
</gene>
<dbReference type="STRING" id="388467.A19Y_3736"/>
<keyword evidence="2" id="KW-1185">Reference proteome</keyword>
<name>A0A073CL84_PLAA1</name>
<dbReference type="EMBL" id="CM002803">
    <property type="protein sequence ID" value="KEI68478.1"/>
    <property type="molecule type" value="Genomic_DNA"/>
</dbReference>
<evidence type="ECO:0000313" key="2">
    <source>
        <dbReference type="Proteomes" id="UP000027395"/>
    </source>
</evidence>
<proteinExistence type="predicted"/>
<protein>
    <recommendedName>
        <fullName evidence="3">Molybdopterin-guanine dinucleotide biosynthesis protein A</fullName>
    </recommendedName>
</protein>
<dbReference type="InterPro" id="IPR018841">
    <property type="entry name" value="DUF2442"/>
</dbReference>
<dbReference type="Proteomes" id="UP000027395">
    <property type="component" value="Chromosome"/>
</dbReference>
<dbReference type="HOGENOM" id="CLU_153045_6_0_3"/>
<dbReference type="RefSeq" id="WP_042155910.1">
    <property type="nucleotide sequence ID" value="NZ_CM002803.1"/>
</dbReference>
<organism evidence="1 2">
    <name type="scientific">Planktothrix agardhii (strain NIVA-CYA 126/8)</name>
    <dbReference type="NCBI Taxonomy" id="388467"/>
    <lineage>
        <taxon>Bacteria</taxon>
        <taxon>Bacillati</taxon>
        <taxon>Cyanobacteriota</taxon>
        <taxon>Cyanophyceae</taxon>
        <taxon>Oscillatoriophycideae</taxon>
        <taxon>Oscillatoriales</taxon>
        <taxon>Microcoleaceae</taxon>
        <taxon>Planktothrix</taxon>
    </lineage>
</organism>
<sequence>MLKDIVEVHPLINYQLRLRFEDGVEGVIDVSKLVQFTGIFEPLKNPDYFNQVKLSSEWGTVYWDSGADLDPDVLYSYLSKQPIQLKTASIY</sequence>
<dbReference type="Pfam" id="PF10387">
    <property type="entry name" value="DUF2442"/>
    <property type="match status" value="1"/>
</dbReference>
<dbReference type="PATRIC" id="fig|388467.6.peg.3683"/>
<evidence type="ECO:0008006" key="3">
    <source>
        <dbReference type="Google" id="ProtNLM"/>
    </source>
</evidence>
<evidence type="ECO:0000313" key="1">
    <source>
        <dbReference type="EMBL" id="KEI68478.1"/>
    </source>
</evidence>
<dbReference type="InterPro" id="IPR036782">
    <property type="entry name" value="NE0471-like_N"/>
</dbReference>